<comment type="subunit">
    <text evidence="1">Homodimer.</text>
</comment>
<proteinExistence type="predicted"/>
<evidence type="ECO:0000256" key="1">
    <source>
        <dbReference type="ARBA" id="ARBA00011738"/>
    </source>
</evidence>
<dbReference type="InterPro" id="IPR044662">
    <property type="entry name" value="HS1/DABB1-like"/>
</dbReference>
<dbReference type="InterPro" id="IPR013097">
    <property type="entry name" value="Dabb"/>
</dbReference>
<protein>
    <submittedName>
        <fullName evidence="3">Dabb family protein</fullName>
    </submittedName>
</protein>
<evidence type="ECO:0000313" key="4">
    <source>
        <dbReference type="Proteomes" id="UP000679749"/>
    </source>
</evidence>
<keyword evidence="4" id="KW-1185">Reference proteome</keyword>
<sequence length="97" mass="11164">MVEHIVLLKFSPKTTIEQKQETISRTLLLKEVIPGIMDIQQGINFSNRSKGFEIGLTVRFEDRTSLENYGPHPAHQEVFAYLQEIGVEDIIVVDFEF</sequence>
<evidence type="ECO:0000259" key="2">
    <source>
        <dbReference type="PROSITE" id="PS51502"/>
    </source>
</evidence>
<gene>
    <name evidence="3" type="ORF">KHA99_04055</name>
</gene>
<evidence type="ECO:0000313" key="3">
    <source>
        <dbReference type="EMBL" id="MBS4211634.1"/>
    </source>
</evidence>
<feature type="domain" description="Stress-response A/B barrel" evidence="2">
    <location>
        <begin position="2"/>
        <end position="95"/>
    </location>
</feature>
<comment type="caution">
    <text evidence="3">The sequence shown here is derived from an EMBL/GenBank/DDBJ whole genome shotgun (WGS) entry which is preliminary data.</text>
</comment>
<organism evidence="3 4">
    <name type="scientific">Neobacillus rhizophilus</name>
    <dbReference type="NCBI Taxonomy" id="2833579"/>
    <lineage>
        <taxon>Bacteria</taxon>
        <taxon>Bacillati</taxon>
        <taxon>Bacillota</taxon>
        <taxon>Bacilli</taxon>
        <taxon>Bacillales</taxon>
        <taxon>Bacillaceae</taxon>
        <taxon>Neobacillus</taxon>
    </lineage>
</organism>
<name>A0A942YSY4_9BACI</name>
<dbReference type="Pfam" id="PF07876">
    <property type="entry name" value="Dabb"/>
    <property type="match status" value="1"/>
</dbReference>
<dbReference type="EMBL" id="JAGYPF010000001">
    <property type="protein sequence ID" value="MBS4211634.1"/>
    <property type="molecule type" value="Genomic_DNA"/>
</dbReference>
<dbReference type="AlphaFoldDB" id="A0A942YSY4"/>
<dbReference type="PROSITE" id="PS51502">
    <property type="entry name" value="S_R_A_B_BARREL"/>
    <property type="match status" value="1"/>
</dbReference>
<dbReference type="SUPFAM" id="SSF54909">
    <property type="entry name" value="Dimeric alpha+beta barrel"/>
    <property type="match status" value="1"/>
</dbReference>
<dbReference type="SMART" id="SM00886">
    <property type="entry name" value="Dabb"/>
    <property type="match status" value="1"/>
</dbReference>
<dbReference type="Proteomes" id="UP000679749">
    <property type="component" value="Unassembled WGS sequence"/>
</dbReference>
<dbReference type="InterPro" id="IPR011008">
    <property type="entry name" value="Dimeric_a/b-barrel"/>
</dbReference>
<dbReference type="PANTHER" id="PTHR33178">
    <property type="match status" value="1"/>
</dbReference>
<dbReference type="RefSeq" id="WP_213116132.1">
    <property type="nucleotide sequence ID" value="NZ_JAGYPF010000001.1"/>
</dbReference>
<reference evidence="3" key="1">
    <citation type="submission" date="2021-05" db="EMBL/GenBank/DDBJ databases">
        <title>Novel Bacillus species.</title>
        <authorList>
            <person name="Liu G."/>
        </authorList>
    </citation>
    <scope>NUCLEOTIDE SEQUENCE</scope>
    <source>
        <strain evidence="3">FJAT-49825</strain>
    </source>
</reference>
<dbReference type="PANTHER" id="PTHR33178:SF10">
    <property type="entry name" value="STRESS-RESPONSE A_B BARREL DOMAIN-CONTAINING PROTEIN"/>
    <property type="match status" value="1"/>
</dbReference>
<dbReference type="Gene3D" id="3.30.70.100">
    <property type="match status" value="1"/>
</dbReference>
<accession>A0A942YSY4</accession>